<evidence type="ECO:0000256" key="5">
    <source>
        <dbReference type="ARBA" id="ARBA00023004"/>
    </source>
</evidence>
<keyword evidence="3 6" id="KW-0479">Metal-binding</keyword>
<dbReference type="RefSeq" id="WP_053394940.1">
    <property type="nucleotide sequence ID" value="NZ_LHPJ01000005.1"/>
</dbReference>
<feature type="signal peptide" evidence="7">
    <location>
        <begin position="1"/>
        <end position="21"/>
    </location>
</feature>
<keyword evidence="1" id="KW-0813">Transport</keyword>
<dbReference type="AlphaFoldDB" id="A0A0M0HSD7"/>
<dbReference type="PATRIC" id="fig|693.5.peg.1302"/>
<protein>
    <submittedName>
        <fullName evidence="9">Cytochrome C554</fullName>
    </submittedName>
</protein>
<reference evidence="10" key="1">
    <citation type="submission" date="2015-08" db="EMBL/GenBank/DDBJ databases">
        <title>Vibrio galatheae sp. nov., a novel member of the Vibrionaceae family isolated from the Solomon Islands.</title>
        <authorList>
            <person name="Giubergia S."/>
            <person name="Machado H."/>
            <person name="Mateiu R.V."/>
            <person name="Gram L."/>
        </authorList>
    </citation>
    <scope>NUCLEOTIDE SEQUENCE [LARGE SCALE GENOMIC DNA]</scope>
    <source>
        <strain evidence="10">DSM 19584</strain>
    </source>
</reference>
<dbReference type="GO" id="GO:0020037">
    <property type="term" value="F:heme binding"/>
    <property type="evidence" value="ECO:0007669"/>
    <property type="project" value="InterPro"/>
</dbReference>
<keyword evidence="4" id="KW-0249">Electron transport</keyword>
<dbReference type="InterPro" id="IPR009056">
    <property type="entry name" value="Cyt_c-like_dom"/>
</dbReference>
<dbReference type="SUPFAM" id="SSF46626">
    <property type="entry name" value="Cytochrome c"/>
    <property type="match status" value="1"/>
</dbReference>
<evidence type="ECO:0000256" key="7">
    <source>
        <dbReference type="SAM" id="SignalP"/>
    </source>
</evidence>
<sequence length="106" mass="11481">MKPLLTCIAITMGFIATTTYANEFGDAELGKIKSPSCVFCHGPTGEAVSPNYPNLTGQNAQYLYQSMKAYQEGNRSGALAAMMKAQLSKLNDQDLKDIAAYYASQQ</sequence>
<dbReference type="Gene3D" id="1.10.760.10">
    <property type="entry name" value="Cytochrome c-like domain"/>
    <property type="match status" value="1"/>
</dbReference>
<dbReference type="OrthoDB" id="9773456at2"/>
<dbReference type="GO" id="GO:0009055">
    <property type="term" value="F:electron transfer activity"/>
    <property type="evidence" value="ECO:0007669"/>
    <property type="project" value="InterPro"/>
</dbReference>
<dbReference type="PANTHER" id="PTHR33751:SF9">
    <property type="entry name" value="CYTOCHROME C4"/>
    <property type="match status" value="1"/>
</dbReference>
<accession>A0A0M0HSD7</accession>
<evidence type="ECO:0000259" key="8">
    <source>
        <dbReference type="PROSITE" id="PS51007"/>
    </source>
</evidence>
<dbReference type="PANTHER" id="PTHR33751">
    <property type="entry name" value="CBB3-TYPE CYTOCHROME C OXIDASE SUBUNIT FIXP"/>
    <property type="match status" value="1"/>
</dbReference>
<evidence type="ECO:0000256" key="3">
    <source>
        <dbReference type="ARBA" id="ARBA00022723"/>
    </source>
</evidence>
<dbReference type="EMBL" id="LHPJ01000005">
    <property type="protein sequence ID" value="KOO04528.1"/>
    <property type="molecule type" value="Genomic_DNA"/>
</dbReference>
<keyword evidence="2 6" id="KW-0349">Heme</keyword>
<organism evidence="9 10">
    <name type="scientific">Vibrio nereis</name>
    <dbReference type="NCBI Taxonomy" id="693"/>
    <lineage>
        <taxon>Bacteria</taxon>
        <taxon>Pseudomonadati</taxon>
        <taxon>Pseudomonadota</taxon>
        <taxon>Gammaproteobacteria</taxon>
        <taxon>Vibrionales</taxon>
        <taxon>Vibrionaceae</taxon>
        <taxon>Vibrio</taxon>
    </lineage>
</organism>
<feature type="chain" id="PRO_5005600181" evidence="7">
    <location>
        <begin position="22"/>
        <end position="106"/>
    </location>
</feature>
<dbReference type="STRING" id="693.AKJ17_06380"/>
<proteinExistence type="predicted"/>
<keyword evidence="5 6" id="KW-0408">Iron</keyword>
<keyword evidence="7" id="KW-0732">Signal</keyword>
<feature type="domain" description="Cytochrome c" evidence="8">
    <location>
        <begin position="25"/>
        <end position="106"/>
    </location>
</feature>
<name>A0A0M0HSD7_VIBNE</name>
<dbReference type="InterPro" id="IPR050597">
    <property type="entry name" value="Cytochrome_c_Oxidase_Subunit"/>
</dbReference>
<evidence type="ECO:0000256" key="1">
    <source>
        <dbReference type="ARBA" id="ARBA00022448"/>
    </source>
</evidence>
<dbReference type="Pfam" id="PF00034">
    <property type="entry name" value="Cytochrom_C"/>
    <property type="match status" value="1"/>
</dbReference>
<dbReference type="PROSITE" id="PS51007">
    <property type="entry name" value="CYTC"/>
    <property type="match status" value="1"/>
</dbReference>
<dbReference type="GO" id="GO:0046872">
    <property type="term" value="F:metal ion binding"/>
    <property type="evidence" value="ECO:0007669"/>
    <property type="project" value="UniProtKB-KW"/>
</dbReference>
<evidence type="ECO:0000256" key="6">
    <source>
        <dbReference type="PROSITE-ProRule" id="PRU00433"/>
    </source>
</evidence>
<dbReference type="InterPro" id="IPR036909">
    <property type="entry name" value="Cyt_c-like_dom_sf"/>
</dbReference>
<comment type="caution">
    <text evidence="9">The sequence shown here is derived from an EMBL/GenBank/DDBJ whole genome shotgun (WGS) entry which is preliminary data.</text>
</comment>
<evidence type="ECO:0000256" key="4">
    <source>
        <dbReference type="ARBA" id="ARBA00022982"/>
    </source>
</evidence>
<evidence type="ECO:0000313" key="10">
    <source>
        <dbReference type="Proteomes" id="UP000037515"/>
    </source>
</evidence>
<keyword evidence="10" id="KW-1185">Reference proteome</keyword>
<gene>
    <name evidence="9" type="ORF">AKJ17_06380</name>
</gene>
<dbReference type="Proteomes" id="UP000037515">
    <property type="component" value="Unassembled WGS sequence"/>
</dbReference>
<evidence type="ECO:0000313" key="9">
    <source>
        <dbReference type="EMBL" id="KOO04528.1"/>
    </source>
</evidence>
<evidence type="ECO:0000256" key="2">
    <source>
        <dbReference type="ARBA" id="ARBA00022617"/>
    </source>
</evidence>